<dbReference type="GO" id="GO:0016301">
    <property type="term" value="F:kinase activity"/>
    <property type="evidence" value="ECO:0007669"/>
    <property type="project" value="UniProtKB-KW"/>
</dbReference>
<keyword evidence="7" id="KW-1133">Transmembrane helix</keyword>
<dbReference type="InterPro" id="IPR017441">
    <property type="entry name" value="Protein_kinase_ATP_BS"/>
</dbReference>
<feature type="non-terminal residue" evidence="10">
    <location>
        <position position="55"/>
    </location>
</feature>
<evidence type="ECO:0000256" key="1">
    <source>
        <dbReference type="ARBA" id="ARBA00004196"/>
    </source>
</evidence>
<dbReference type="InterPro" id="IPR047117">
    <property type="entry name" value="PERK1-13-like"/>
</dbReference>
<evidence type="ECO:0000256" key="5">
    <source>
        <dbReference type="ARBA" id="ARBA00022741"/>
    </source>
</evidence>
<evidence type="ECO:0000256" key="7">
    <source>
        <dbReference type="ARBA" id="ARBA00022989"/>
    </source>
</evidence>
<dbReference type="InterPro" id="IPR011009">
    <property type="entry name" value="Kinase-like_dom_sf"/>
</dbReference>
<keyword evidence="4" id="KW-0812">Transmembrane</keyword>
<evidence type="ECO:0000256" key="4">
    <source>
        <dbReference type="ARBA" id="ARBA00022692"/>
    </source>
</evidence>
<proteinExistence type="predicted"/>
<dbReference type="Gene3D" id="3.30.200.20">
    <property type="entry name" value="Phosphorylase Kinase, domain 1"/>
    <property type="match status" value="1"/>
</dbReference>
<gene>
    <name evidence="10" type="ORF">HaLaN_30284</name>
</gene>
<keyword evidence="10" id="KW-0675">Receptor</keyword>
<protein>
    <submittedName>
        <fullName evidence="10">Probable L-type lectin-domain containing receptor kinase S.5</fullName>
    </submittedName>
</protein>
<feature type="non-terminal residue" evidence="10">
    <location>
        <position position="1"/>
    </location>
</feature>
<dbReference type="PROSITE" id="PS00107">
    <property type="entry name" value="PROTEIN_KINASE_ATP"/>
    <property type="match status" value="1"/>
</dbReference>
<keyword evidence="11" id="KW-1185">Reference proteome</keyword>
<feature type="binding site" evidence="9">
    <location>
        <position position="46"/>
    </location>
    <ligand>
        <name>ATP</name>
        <dbReference type="ChEBI" id="CHEBI:30616"/>
    </ligand>
</feature>
<sequence>MTVGNEFTLEQLKKATNNFSEANRLGQGGFAVVYSGYLQQLEVAVKRPLTKIDPE</sequence>
<organism evidence="10 11">
    <name type="scientific">Haematococcus lacustris</name>
    <name type="common">Green alga</name>
    <name type="synonym">Haematococcus pluvialis</name>
    <dbReference type="NCBI Taxonomy" id="44745"/>
    <lineage>
        <taxon>Eukaryota</taxon>
        <taxon>Viridiplantae</taxon>
        <taxon>Chlorophyta</taxon>
        <taxon>core chlorophytes</taxon>
        <taxon>Chlorophyceae</taxon>
        <taxon>CS clade</taxon>
        <taxon>Chlamydomonadales</taxon>
        <taxon>Haematococcaceae</taxon>
        <taxon>Haematococcus</taxon>
    </lineage>
</organism>
<accession>A0A6A0AEX9</accession>
<dbReference type="GO" id="GO:0012505">
    <property type="term" value="C:endomembrane system"/>
    <property type="evidence" value="ECO:0007669"/>
    <property type="project" value="UniProtKB-SubCell"/>
</dbReference>
<dbReference type="GO" id="GO:0030246">
    <property type="term" value="F:carbohydrate binding"/>
    <property type="evidence" value="ECO:0007669"/>
    <property type="project" value="UniProtKB-KW"/>
</dbReference>
<dbReference type="GO" id="GO:0005524">
    <property type="term" value="F:ATP binding"/>
    <property type="evidence" value="ECO:0007669"/>
    <property type="project" value="UniProtKB-UniRule"/>
</dbReference>
<evidence type="ECO:0000256" key="2">
    <source>
        <dbReference type="ARBA" id="ARBA00004308"/>
    </source>
</evidence>
<keyword evidence="10" id="KW-0418">Kinase</keyword>
<dbReference type="AlphaFoldDB" id="A0A6A0AEX9"/>
<evidence type="ECO:0000313" key="10">
    <source>
        <dbReference type="EMBL" id="GFH31276.1"/>
    </source>
</evidence>
<evidence type="ECO:0000256" key="3">
    <source>
        <dbReference type="ARBA" id="ARBA00022679"/>
    </source>
</evidence>
<keyword evidence="6 9" id="KW-0067">ATP-binding</keyword>
<evidence type="ECO:0000256" key="6">
    <source>
        <dbReference type="ARBA" id="ARBA00022840"/>
    </source>
</evidence>
<reference evidence="10 11" key="1">
    <citation type="submission" date="2020-02" db="EMBL/GenBank/DDBJ databases">
        <title>Draft genome sequence of Haematococcus lacustris strain NIES-144.</title>
        <authorList>
            <person name="Morimoto D."/>
            <person name="Nakagawa S."/>
            <person name="Yoshida T."/>
            <person name="Sawayama S."/>
        </authorList>
    </citation>
    <scope>NUCLEOTIDE SEQUENCE [LARGE SCALE GENOMIC DNA]</scope>
    <source>
        <strain evidence="10 11">NIES-144</strain>
    </source>
</reference>
<dbReference type="Proteomes" id="UP000485058">
    <property type="component" value="Unassembled WGS sequence"/>
</dbReference>
<evidence type="ECO:0000256" key="9">
    <source>
        <dbReference type="PROSITE-ProRule" id="PRU10141"/>
    </source>
</evidence>
<name>A0A6A0AEX9_HAELA</name>
<comment type="caution">
    <text evidence="10">The sequence shown here is derived from an EMBL/GenBank/DDBJ whole genome shotgun (WGS) entry which is preliminary data.</text>
</comment>
<dbReference type="PANTHER" id="PTHR47982">
    <property type="entry name" value="PROLINE-RICH RECEPTOR-LIKE PROTEIN KINASE PERK4"/>
    <property type="match status" value="1"/>
</dbReference>
<keyword evidence="5 9" id="KW-0547">Nucleotide-binding</keyword>
<comment type="subcellular location">
    <subcellularLocation>
        <location evidence="1">Cell envelope</location>
    </subcellularLocation>
    <subcellularLocation>
        <location evidence="2">Endomembrane system</location>
    </subcellularLocation>
</comment>
<dbReference type="SUPFAM" id="SSF56112">
    <property type="entry name" value="Protein kinase-like (PK-like)"/>
    <property type="match status" value="1"/>
</dbReference>
<keyword evidence="3" id="KW-0808">Transferase</keyword>
<evidence type="ECO:0000313" key="11">
    <source>
        <dbReference type="Proteomes" id="UP000485058"/>
    </source>
</evidence>
<dbReference type="EMBL" id="BLLF01005499">
    <property type="protein sequence ID" value="GFH31276.1"/>
    <property type="molecule type" value="Genomic_DNA"/>
</dbReference>
<evidence type="ECO:0000256" key="8">
    <source>
        <dbReference type="ARBA" id="ARBA00023136"/>
    </source>
</evidence>
<dbReference type="PANTHER" id="PTHR47982:SF70">
    <property type="entry name" value="PROTEIN KINASE SUPERFAMILY PROTEIN"/>
    <property type="match status" value="1"/>
</dbReference>
<keyword evidence="10" id="KW-0430">Lectin</keyword>
<keyword evidence="8" id="KW-0472">Membrane</keyword>